<protein>
    <submittedName>
        <fullName evidence="2">Uncharacterized protein</fullName>
    </submittedName>
</protein>
<keyword evidence="3" id="KW-1185">Reference proteome</keyword>
<dbReference type="Proteomes" id="UP000800200">
    <property type="component" value="Unassembled WGS sequence"/>
</dbReference>
<name>A0A6A6DPX8_9PEZI</name>
<evidence type="ECO:0000313" key="2">
    <source>
        <dbReference type="EMBL" id="KAF2179706.1"/>
    </source>
</evidence>
<reference evidence="2" key="1">
    <citation type="journal article" date="2020" name="Stud. Mycol.">
        <title>101 Dothideomycetes genomes: a test case for predicting lifestyles and emergence of pathogens.</title>
        <authorList>
            <person name="Haridas S."/>
            <person name="Albert R."/>
            <person name="Binder M."/>
            <person name="Bloem J."/>
            <person name="Labutti K."/>
            <person name="Salamov A."/>
            <person name="Andreopoulos B."/>
            <person name="Baker S."/>
            <person name="Barry K."/>
            <person name="Bills G."/>
            <person name="Bluhm B."/>
            <person name="Cannon C."/>
            <person name="Castanera R."/>
            <person name="Culley D."/>
            <person name="Daum C."/>
            <person name="Ezra D."/>
            <person name="Gonzalez J."/>
            <person name="Henrissat B."/>
            <person name="Kuo A."/>
            <person name="Liang C."/>
            <person name="Lipzen A."/>
            <person name="Lutzoni F."/>
            <person name="Magnuson J."/>
            <person name="Mondo S."/>
            <person name="Nolan M."/>
            <person name="Ohm R."/>
            <person name="Pangilinan J."/>
            <person name="Park H.-J."/>
            <person name="Ramirez L."/>
            <person name="Alfaro M."/>
            <person name="Sun H."/>
            <person name="Tritt A."/>
            <person name="Yoshinaga Y."/>
            <person name="Zwiers L.-H."/>
            <person name="Turgeon B."/>
            <person name="Goodwin S."/>
            <person name="Spatafora J."/>
            <person name="Crous P."/>
            <person name="Grigoriev I."/>
        </authorList>
    </citation>
    <scope>NUCLEOTIDE SEQUENCE</scope>
    <source>
        <strain evidence="2">CBS 207.26</strain>
    </source>
</reference>
<feature type="region of interest" description="Disordered" evidence="1">
    <location>
        <begin position="56"/>
        <end position="81"/>
    </location>
</feature>
<dbReference type="AlphaFoldDB" id="A0A6A6DPX8"/>
<accession>A0A6A6DPX8</accession>
<evidence type="ECO:0000256" key="1">
    <source>
        <dbReference type="SAM" id="MobiDB-lite"/>
    </source>
</evidence>
<evidence type="ECO:0000313" key="3">
    <source>
        <dbReference type="Proteomes" id="UP000800200"/>
    </source>
</evidence>
<dbReference type="EMBL" id="ML994663">
    <property type="protein sequence ID" value="KAF2179706.1"/>
    <property type="molecule type" value="Genomic_DNA"/>
</dbReference>
<feature type="compositionally biased region" description="Basic and acidic residues" evidence="1">
    <location>
        <begin position="56"/>
        <end position="66"/>
    </location>
</feature>
<organism evidence="2 3">
    <name type="scientific">Zopfia rhizophila CBS 207.26</name>
    <dbReference type="NCBI Taxonomy" id="1314779"/>
    <lineage>
        <taxon>Eukaryota</taxon>
        <taxon>Fungi</taxon>
        <taxon>Dikarya</taxon>
        <taxon>Ascomycota</taxon>
        <taxon>Pezizomycotina</taxon>
        <taxon>Dothideomycetes</taxon>
        <taxon>Dothideomycetes incertae sedis</taxon>
        <taxon>Zopfiaceae</taxon>
        <taxon>Zopfia</taxon>
    </lineage>
</organism>
<gene>
    <name evidence="2" type="ORF">K469DRAFT_693823</name>
</gene>
<proteinExistence type="predicted"/>
<sequence length="108" mass="11985">MELAEHGGKKKHSLGRFLKRHLHELGSFVLGGRKPSAGQQAALQQRMKELEADLEVESTKKNKDEELCSSGRSLDDLQKHAGGVPLTTGVEVVDREKFDKLFEEDGSE</sequence>